<evidence type="ECO:0000313" key="3">
    <source>
        <dbReference type="Proteomes" id="UP000275078"/>
    </source>
</evidence>
<evidence type="ECO:0000313" key="2">
    <source>
        <dbReference type="EMBL" id="RPA84824.1"/>
    </source>
</evidence>
<dbReference type="EMBL" id="ML119657">
    <property type="protein sequence ID" value="RPA84824.1"/>
    <property type="molecule type" value="Genomic_DNA"/>
</dbReference>
<keyword evidence="1" id="KW-0812">Transmembrane</keyword>
<proteinExistence type="predicted"/>
<evidence type="ECO:0000256" key="1">
    <source>
        <dbReference type="SAM" id="Phobius"/>
    </source>
</evidence>
<dbReference type="Proteomes" id="UP000275078">
    <property type="component" value="Unassembled WGS sequence"/>
</dbReference>
<name>A0A3N4IT77_ASCIM</name>
<keyword evidence="1" id="KW-0472">Membrane</keyword>
<organism evidence="2 3">
    <name type="scientific">Ascobolus immersus RN42</name>
    <dbReference type="NCBI Taxonomy" id="1160509"/>
    <lineage>
        <taxon>Eukaryota</taxon>
        <taxon>Fungi</taxon>
        <taxon>Dikarya</taxon>
        <taxon>Ascomycota</taxon>
        <taxon>Pezizomycotina</taxon>
        <taxon>Pezizomycetes</taxon>
        <taxon>Pezizales</taxon>
        <taxon>Ascobolaceae</taxon>
        <taxon>Ascobolus</taxon>
    </lineage>
</organism>
<keyword evidence="1" id="KW-1133">Transmembrane helix</keyword>
<sequence length="188" mass="21251">MNCRLSFTCLNRGRISDTSIRRRLSLPLDCGITPVSHILTRSIANFNTLFIITLIPISVFALYYPFTMDIAIPGIGTHIPAWWFKADHFAEPIYLELPTRATVAGILVSYDNLEWLPVDDAFLVQLPATEDARTTWINHSPVTANDVHFTTANGDVVSDRVERWGLYNQFFAACSRNWYPVTDLPAAF</sequence>
<accession>A0A3N4IT77</accession>
<protein>
    <submittedName>
        <fullName evidence="2">Uncharacterized protein</fullName>
    </submittedName>
</protein>
<dbReference type="AlphaFoldDB" id="A0A3N4IT77"/>
<reference evidence="2 3" key="1">
    <citation type="journal article" date="2018" name="Nat. Ecol. Evol.">
        <title>Pezizomycetes genomes reveal the molecular basis of ectomycorrhizal truffle lifestyle.</title>
        <authorList>
            <person name="Murat C."/>
            <person name="Payen T."/>
            <person name="Noel B."/>
            <person name="Kuo A."/>
            <person name="Morin E."/>
            <person name="Chen J."/>
            <person name="Kohler A."/>
            <person name="Krizsan K."/>
            <person name="Balestrini R."/>
            <person name="Da Silva C."/>
            <person name="Montanini B."/>
            <person name="Hainaut M."/>
            <person name="Levati E."/>
            <person name="Barry K.W."/>
            <person name="Belfiori B."/>
            <person name="Cichocki N."/>
            <person name="Clum A."/>
            <person name="Dockter R.B."/>
            <person name="Fauchery L."/>
            <person name="Guy J."/>
            <person name="Iotti M."/>
            <person name="Le Tacon F."/>
            <person name="Lindquist E.A."/>
            <person name="Lipzen A."/>
            <person name="Malagnac F."/>
            <person name="Mello A."/>
            <person name="Molinier V."/>
            <person name="Miyauchi S."/>
            <person name="Poulain J."/>
            <person name="Riccioni C."/>
            <person name="Rubini A."/>
            <person name="Sitrit Y."/>
            <person name="Splivallo R."/>
            <person name="Traeger S."/>
            <person name="Wang M."/>
            <person name="Zifcakova L."/>
            <person name="Wipf D."/>
            <person name="Zambonelli A."/>
            <person name="Paolocci F."/>
            <person name="Nowrousian M."/>
            <person name="Ottonello S."/>
            <person name="Baldrian P."/>
            <person name="Spatafora J.W."/>
            <person name="Henrissat B."/>
            <person name="Nagy L.G."/>
            <person name="Aury J.M."/>
            <person name="Wincker P."/>
            <person name="Grigoriev I.V."/>
            <person name="Bonfante P."/>
            <person name="Martin F.M."/>
        </authorList>
    </citation>
    <scope>NUCLEOTIDE SEQUENCE [LARGE SCALE GENOMIC DNA]</scope>
    <source>
        <strain evidence="2 3">RN42</strain>
    </source>
</reference>
<feature type="transmembrane region" description="Helical" evidence="1">
    <location>
        <begin position="46"/>
        <end position="66"/>
    </location>
</feature>
<gene>
    <name evidence="2" type="ORF">BJ508DRAFT_27494</name>
</gene>
<keyword evidence="3" id="KW-1185">Reference proteome</keyword>